<dbReference type="InterPro" id="IPR013783">
    <property type="entry name" value="Ig-like_fold"/>
</dbReference>
<protein>
    <recommendedName>
        <fullName evidence="2">Right handed beta helix domain-containing protein</fullName>
    </recommendedName>
</protein>
<accession>A0A8J3LTC2</accession>
<dbReference type="Pfam" id="PF13229">
    <property type="entry name" value="Beta_helix"/>
    <property type="match status" value="1"/>
</dbReference>
<dbReference type="Pfam" id="PF17957">
    <property type="entry name" value="Big_7"/>
    <property type="match status" value="1"/>
</dbReference>
<dbReference type="RefSeq" id="WP_168078237.1">
    <property type="nucleotide sequence ID" value="NZ_BAAAQJ010000007.1"/>
</dbReference>
<evidence type="ECO:0000256" key="1">
    <source>
        <dbReference type="SAM" id="MobiDB-lite"/>
    </source>
</evidence>
<evidence type="ECO:0000259" key="2">
    <source>
        <dbReference type="Pfam" id="PF13229"/>
    </source>
</evidence>
<dbReference type="Gene3D" id="2.60.40.10">
    <property type="entry name" value="Immunoglobulins"/>
    <property type="match status" value="1"/>
</dbReference>
<dbReference type="SUPFAM" id="SSF51126">
    <property type="entry name" value="Pectin lyase-like"/>
    <property type="match status" value="1"/>
</dbReference>
<dbReference type="SMART" id="SM00710">
    <property type="entry name" value="PbH1"/>
    <property type="match status" value="7"/>
</dbReference>
<gene>
    <name evidence="3" type="ORF">Pfl04_46470</name>
</gene>
<evidence type="ECO:0000313" key="4">
    <source>
        <dbReference type="Proteomes" id="UP000653674"/>
    </source>
</evidence>
<dbReference type="EMBL" id="BONU01000048">
    <property type="protein sequence ID" value="GIG76243.1"/>
    <property type="molecule type" value="Genomic_DNA"/>
</dbReference>
<sequence>MSRSARYRQTALGLGARHSRTLRLTVAAVAATVVVGGIGAGVALATPAPAITANGRSLQGATVGTTFTADVTGASSNLTQAKFILDGVYLGTDESAPFSWPITTTSGSHTLKVRAEGSTGAQVRLEATFTVKTGTVQPAPGSPASPSPNRTAKPVPPQADTPATTDPAGPAPTATAAPVPSATATTPPAGSARVWSVSTVDGIRQALANAKPGDVVNVADGEYTFKPRLVASASGTKNAPITLRGSRKAVLRTKNTSGDYGLWITGSYWRVEGLTVAHASKGIVLDRSVGTVIDGVEVYDIGAEAVHFRTCSTDGVLRNSFIHDTGVESPQYGEGVYVGSANSNWSSYKCTDPVSGQTVGDNSERVTIENNLFRDITAEGADLKEGTDSGVLRNNRFEHTGFSGANSADSAVDAKGNNWLIQGNVVTDNIRPWVKDGVARANAFLDAFQTHAVYAGYGTGNVFTGNVVEGAVSGFGIAMYPALANVARCDNSAPRAALGLVGNQRKPVACVR</sequence>
<comment type="caution">
    <text evidence="3">The sequence shown here is derived from an EMBL/GenBank/DDBJ whole genome shotgun (WGS) entry which is preliminary data.</text>
</comment>
<dbReference type="InterPro" id="IPR011050">
    <property type="entry name" value="Pectin_lyase_fold/virulence"/>
</dbReference>
<dbReference type="InterPro" id="IPR039448">
    <property type="entry name" value="Beta_helix"/>
</dbReference>
<dbReference type="GO" id="GO:0005975">
    <property type="term" value="P:carbohydrate metabolic process"/>
    <property type="evidence" value="ECO:0007669"/>
    <property type="project" value="UniProtKB-ARBA"/>
</dbReference>
<dbReference type="Proteomes" id="UP000653674">
    <property type="component" value="Unassembled WGS sequence"/>
</dbReference>
<feature type="domain" description="Right handed beta helix" evidence="2">
    <location>
        <begin position="261"/>
        <end position="429"/>
    </location>
</feature>
<name>A0A8J3LTC2_9ACTN</name>
<reference evidence="3" key="1">
    <citation type="submission" date="2021-01" db="EMBL/GenBank/DDBJ databases">
        <title>Whole genome shotgun sequence of Planosporangium flavigriseum NBRC 105377.</title>
        <authorList>
            <person name="Komaki H."/>
            <person name="Tamura T."/>
        </authorList>
    </citation>
    <scope>NUCLEOTIDE SEQUENCE</scope>
    <source>
        <strain evidence="3">NBRC 105377</strain>
    </source>
</reference>
<proteinExistence type="predicted"/>
<keyword evidence="4" id="KW-1185">Reference proteome</keyword>
<dbReference type="AlphaFoldDB" id="A0A8J3LTC2"/>
<feature type="region of interest" description="Disordered" evidence="1">
    <location>
        <begin position="132"/>
        <end position="193"/>
    </location>
</feature>
<evidence type="ECO:0000313" key="3">
    <source>
        <dbReference type="EMBL" id="GIG76243.1"/>
    </source>
</evidence>
<dbReference type="InterPro" id="IPR012334">
    <property type="entry name" value="Pectin_lyas_fold"/>
</dbReference>
<dbReference type="Gene3D" id="2.160.20.10">
    <property type="entry name" value="Single-stranded right-handed beta-helix, Pectin lyase-like"/>
    <property type="match status" value="1"/>
</dbReference>
<organism evidence="3 4">
    <name type="scientific">Planosporangium flavigriseum</name>
    <dbReference type="NCBI Taxonomy" id="373681"/>
    <lineage>
        <taxon>Bacteria</taxon>
        <taxon>Bacillati</taxon>
        <taxon>Actinomycetota</taxon>
        <taxon>Actinomycetes</taxon>
        <taxon>Micromonosporales</taxon>
        <taxon>Micromonosporaceae</taxon>
        <taxon>Planosporangium</taxon>
    </lineage>
</organism>
<feature type="compositionally biased region" description="Low complexity" evidence="1">
    <location>
        <begin position="160"/>
        <end position="192"/>
    </location>
</feature>
<dbReference type="InterPro" id="IPR006626">
    <property type="entry name" value="PbH1"/>
</dbReference>